<reference evidence="1 2" key="1">
    <citation type="journal article" date="2021" name="Commun. Biol.">
        <title>The genome of Shorea leprosula (Dipterocarpaceae) highlights the ecological relevance of drought in aseasonal tropical rainforests.</title>
        <authorList>
            <person name="Ng K.K.S."/>
            <person name="Kobayashi M.J."/>
            <person name="Fawcett J.A."/>
            <person name="Hatakeyama M."/>
            <person name="Paape T."/>
            <person name="Ng C.H."/>
            <person name="Ang C.C."/>
            <person name="Tnah L.H."/>
            <person name="Lee C.T."/>
            <person name="Nishiyama T."/>
            <person name="Sese J."/>
            <person name="O'Brien M.J."/>
            <person name="Copetti D."/>
            <person name="Mohd Noor M.I."/>
            <person name="Ong R.C."/>
            <person name="Putra M."/>
            <person name="Sireger I.Z."/>
            <person name="Indrioko S."/>
            <person name="Kosugi Y."/>
            <person name="Izuno A."/>
            <person name="Isagi Y."/>
            <person name="Lee S.L."/>
            <person name="Shimizu K.K."/>
        </authorList>
    </citation>
    <scope>NUCLEOTIDE SEQUENCE [LARGE SCALE GENOMIC DNA]</scope>
    <source>
        <strain evidence="1">214</strain>
    </source>
</reference>
<accession>A0AAV5HKE8</accession>
<evidence type="ECO:0000313" key="2">
    <source>
        <dbReference type="Proteomes" id="UP001054252"/>
    </source>
</evidence>
<organism evidence="1 2">
    <name type="scientific">Rubroshorea leprosula</name>
    <dbReference type="NCBI Taxonomy" id="152421"/>
    <lineage>
        <taxon>Eukaryota</taxon>
        <taxon>Viridiplantae</taxon>
        <taxon>Streptophyta</taxon>
        <taxon>Embryophyta</taxon>
        <taxon>Tracheophyta</taxon>
        <taxon>Spermatophyta</taxon>
        <taxon>Magnoliopsida</taxon>
        <taxon>eudicotyledons</taxon>
        <taxon>Gunneridae</taxon>
        <taxon>Pentapetalae</taxon>
        <taxon>rosids</taxon>
        <taxon>malvids</taxon>
        <taxon>Malvales</taxon>
        <taxon>Dipterocarpaceae</taxon>
        <taxon>Rubroshorea</taxon>
    </lineage>
</organism>
<gene>
    <name evidence="1" type="ORF">SLEP1_g2078</name>
</gene>
<proteinExistence type="predicted"/>
<keyword evidence="2" id="KW-1185">Reference proteome</keyword>
<name>A0AAV5HKE8_9ROSI</name>
<comment type="caution">
    <text evidence="1">The sequence shown here is derived from an EMBL/GenBank/DDBJ whole genome shotgun (WGS) entry which is preliminary data.</text>
</comment>
<dbReference type="Proteomes" id="UP001054252">
    <property type="component" value="Unassembled WGS sequence"/>
</dbReference>
<sequence>MAVDAWAEQRQLDRVLRGRRLSRSEVFEYFKLCSRD</sequence>
<evidence type="ECO:0000313" key="1">
    <source>
        <dbReference type="EMBL" id="GKU87731.1"/>
    </source>
</evidence>
<dbReference type="EMBL" id="BPVZ01000002">
    <property type="protein sequence ID" value="GKU87731.1"/>
    <property type="molecule type" value="Genomic_DNA"/>
</dbReference>
<dbReference type="AlphaFoldDB" id="A0AAV5HKE8"/>
<protein>
    <submittedName>
        <fullName evidence="1">Uncharacterized protein</fullName>
    </submittedName>
</protein>